<dbReference type="OrthoDB" id="5986190at2759"/>
<dbReference type="SUPFAM" id="SSF52540">
    <property type="entry name" value="P-loop containing nucleoside triphosphate hydrolases"/>
    <property type="match status" value="1"/>
</dbReference>
<evidence type="ECO:0000259" key="1">
    <source>
        <dbReference type="Pfam" id="PF00931"/>
    </source>
</evidence>
<sequence>MTALALPGKPSRRSIPIDDVFSVVPFRRDPSFVKRGDFLDRIRHTCVTLGEWAVLQGPEGVGKTHLAIEFAHSLLEEKISVFWVDSSTPDTLDKSVRTIANACKVPQNVKQPVAEVTRAVCEWLRQAACRNGLKWCVIVDGAGDEGRLFGTAIDGCRQENCYILATTRDEALAAKMSTIDVKVQRVGPMSRKEALVLYQMKFGATPDDDMWRMAGKLVQRLNFNPEAITRAAIWRRQNPSQPLAQFLTPMRLGEFAPSSLPGINKEIPSEEEKSAAQRAWGAAINRLENERPSAASLLFLMSLFDDQPIPGWVLELNGVPREPQAHFPSTDNSPGSLWVETGIKHYDSLGIKFREEVRLLLNCFLITWDEDDDTFEMHSYVQAAARRRLEAKGELAKYEQEYISRLARVLPTTDYLHFERVRALRTHFVKVLDYPQPDDAAQLQRATVLHNGSSLIMTIGDYEVALDLIKMAVPIRRALLGEDHEMTLESMNAHALLLCYTKKITEAQKLQEAAIDTATDVLGKDHRITLEGTYHLTPIYWNLGRASEALEIVEDLAEKRKRLFGDEDEETLSSIGMLAHVYWVIDRFDKAESISSEVVETRRRVSGEDHPNTLSCINTLGSIYCDKGRFWNAEEILLPAIERMNRVMGESHPETLCTVLGLALAYASMARWKEVEEMQASVMKEIHLHANLSFEPTFSAFNRLLKLQVTVGSKAKALELMWPFMAMVKQVLGNESFEMTACLETLTNTLQAQFMSEKAEPYEADALAIMIKLAGESNATTMNWMDKLANTRWRLGKKDEAVELMQKCVELRQKMLGPEHEDTIKSVAALEEWEKSRRRFSWMRKLGRSKKS</sequence>
<dbReference type="GO" id="GO:0043531">
    <property type="term" value="F:ADP binding"/>
    <property type="evidence" value="ECO:0007669"/>
    <property type="project" value="InterPro"/>
</dbReference>
<name>A0A9P9AQ57_9HYPO</name>
<protein>
    <recommendedName>
        <fullName evidence="1">NB-ARC domain-containing protein</fullName>
    </recommendedName>
</protein>
<dbReference type="Proteomes" id="UP000777438">
    <property type="component" value="Unassembled WGS sequence"/>
</dbReference>
<comment type="caution">
    <text evidence="2">The sequence shown here is derived from an EMBL/GenBank/DDBJ whole genome shotgun (WGS) entry which is preliminary data.</text>
</comment>
<reference evidence="2 3" key="1">
    <citation type="journal article" date="2021" name="Nat. Commun.">
        <title>Genetic determinants of endophytism in the Arabidopsis root mycobiome.</title>
        <authorList>
            <person name="Mesny F."/>
            <person name="Miyauchi S."/>
            <person name="Thiergart T."/>
            <person name="Pickel B."/>
            <person name="Atanasova L."/>
            <person name="Karlsson M."/>
            <person name="Huettel B."/>
            <person name="Barry K.W."/>
            <person name="Haridas S."/>
            <person name="Chen C."/>
            <person name="Bauer D."/>
            <person name="Andreopoulos W."/>
            <person name="Pangilinan J."/>
            <person name="LaButti K."/>
            <person name="Riley R."/>
            <person name="Lipzen A."/>
            <person name="Clum A."/>
            <person name="Drula E."/>
            <person name="Henrissat B."/>
            <person name="Kohler A."/>
            <person name="Grigoriev I.V."/>
            <person name="Martin F.M."/>
            <person name="Hacquard S."/>
        </authorList>
    </citation>
    <scope>NUCLEOTIDE SEQUENCE [LARGE SCALE GENOMIC DNA]</scope>
    <source>
        <strain evidence="2 3">MPI-CAGE-CH-0241</strain>
    </source>
</reference>
<proteinExistence type="predicted"/>
<dbReference type="Pfam" id="PF13374">
    <property type="entry name" value="TPR_10"/>
    <property type="match status" value="1"/>
</dbReference>
<dbReference type="EMBL" id="JAGPYM010000010">
    <property type="protein sequence ID" value="KAH6889865.1"/>
    <property type="molecule type" value="Genomic_DNA"/>
</dbReference>
<dbReference type="InterPro" id="IPR027417">
    <property type="entry name" value="P-loop_NTPase"/>
</dbReference>
<dbReference type="PANTHER" id="PTHR46082">
    <property type="entry name" value="ATP/GTP-BINDING PROTEIN-RELATED"/>
    <property type="match status" value="1"/>
</dbReference>
<keyword evidence="3" id="KW-1185">Reference proteome</keyword>
<dbReference type="PANTHER" id="PTHR46082:SF11">
    <property type="entry name" value="AAA+ ATPASE DOMAIN-CONTAINING PROTEIN-RELATED"/>
    <property type="match status" value="1"/>
</dbReference>
<dbReference type="Pfam" id="PF00931">
    <property type="entry name" value="NB-ARC"/>
    <property type="match status" value="1"/>
</dbReference>
<organism evidence="2 3">
    <name type="scientific">Thelonectria olida</name>
    <dbReference type="NCBI Taxonomy" id="1576542"/>
    <lineage>
        <taxon>Eukaryota</taxon>
        <taxon>Fungi</taxon>
        <taxon>Dikarya</taxon>
        <taxon>Ascomycota</taxon>
        <taxon>Pezizomycotina</taxon>
        <taxon>Sordariomycetes</taxon>
        <taxon>Hypocreomycetidae</taxon>
        <taxon>Hypocreales</taxon>
        <taxon>Nectriaceae</taxon>
        <taxon>Thelonectria</taxon>
    </lineage>
</organism>
<evidence type="ECO:0000313" key="3">
    <source>
        <dbReference type="Proteomes" id="UP000777438"/>
    </source>
</evidence>
<dbReference type="Pfam" id="PF13424">
    <property type="entry name" value="TPR_12"/>
    <property type="match status" value="2"/>
</dbReference>
<dbReference type="Gene3D" id="1.25.40.10">
    <property type="entry name" value="Tetratricopeptide repeat domain"/>
    <property type="match status" value="3"/>
</dbReference>
<accession>A0A9P9AQ57</accession>
<dbReference type="Gene3D" id="3.40.50.300">
    <property type="entry name" value="P-loop containing nucleotide triphosphate hydrolases"/>
    <property type="match status" value="1"/>
</dbReference>
<dbReference type="SUPFAM" id="SSF48452">
    <property type="entry name" value="TPR-like"/>
    <property type="match status" value="2"/>
</dbReference>
<dbReference type="InterPro" id="IPR053137">
    <property type="entry name" value="NLR-like"/>
</dbReference>
<dbReference type="InterPro" id="IPR002182">
    <property type="entry name" value="NB-ARC"/>
</dbReference>
<dbReference type="AlphaFoldDB" id="A0A9P9AQ57"/>
<gene>
    <name evidence="2" type="ORF">B0T10DRAFT_486940</name>
</gene>
<feature type="domain" description="NB-ARC" evidence="1">
    <location>
        <begin position="52"/>
        <end position="203"/>
    </location>
</feature>
<dbReference type="InterPro" id="IPR011990">
    <property type="entry name" value="TPR-like_helical_dom_sf"/>
</dbReference>
<evidence type="ECO:0000313" key="2">
    <source>
        <dbReference type="EMBL" id="KAH6889865.1"/>
    </source>
</evidence>